<gene>
    <name evidence="2" type="ORF">HaLaN_27009</name>
</gene>
<feature type="domain" description="Condensin II complex subunit H2 N-terminal" evidence="1">
    <location>
        <begin position="13"/>
        <end position="84"/>
    </location>
</feature>
<evidence type="ECO:0000313" key="3">
    <source>
        <dbReference type="Proteomes" id="UP000485058"/>
    </source>
</evidence>
<dbReference type="Proteomes" id="UP000485058">
    <property type="component" value="Unassembled WGS sequence"/>
</dbReference>
<dbReference type="GO" id="GO:0003682">
    <property type="term" value="F:chromatin binding"/>
    <property type="evidence" value="ECO:0007669"/>
    <property type="project" value="TreeGrafter"/>
</dbReference>
<dbReference type="GO" id="GO:0005634">
    <property type="term" value="C:nucleus"/>
    <property type="evidence" value="ECO:0007669"/>
    <property type="project" value="TreeGrafter"/>
</dbReference>
<protein>
    <recommendedName>
        <fullName evidence="1">Condensin II complex subunit H2 N-terminal domain-containing protein</fullName>
    </recommendedName>
</protein>
<organism evidence="2 3">
    <name type="scientific">Haematococcus lacustris</name>
    <name type="common">Green alga</name>
    <name type="synonym">Haematococcus pluvialis</name>
    <dbReference type="NCBI Taxonomy" id="44745"/>
    <lineage>
        <taxon>Eukaryota</taxon>
        <taxon>Viridiplantae</taxon>
        <taxon>Chlorophyta</taxon>
        <taxon>core chlorophytes</taxon>
        <taxon>Chlorophyceae</taxon>
        <taxon>CS clade</taxon>
        <taxon>Chlamydomonadales</taxon>
        <taxon>Haematococcaceae</taxon>
        <taxon>Haematococcus</taxon>
    </lineage>
</organism>
<dbReference type="GO" id="GO:0010032">
    <property type="term" value="P:meiotic chromosome condensation"/>
    <property type="evidence" value="ECO:0007669"/>
    <property type="project" value="TreeGrafter"/>
</dbReference>
<evidence type="ECO:0000259" key="1">
    <source>
        <dbReference type="Pfam" id="PF06278"/>
    </source>
</evidence>
<proteinExistence type="predicted"/>
<dbReference type="GO" id="GO:0051306">
    <property type="term" value="P:mitotic sister chromatid separation"/>
    <property type="evidence" value="ECO:0007669"/>
    <property type="project" value="TreeGrafter"/>
</dbReference>
<feature type="non-terminal residue" evidence="2">
    <location>
        <position position="1"/>
    </location>
</feature>
<feature type="non-terminal residue" evidence="2">
    <location>
        <position position="84"/>
    </location>
</feature>
<dbReference type="Pfam" id="PF06278">
    <property type="entry name" value="CNDH2_N"/>
    <property type="match status" value="1"/>
</dbReference>
<comment type="caution">
    <text evidence="2">The sequence shown here is derived from an EMBL/GenBank/DDBJ whole genome shotgun (WGS) entry which is preliminary data.</text>
</comment>
<dbReference type="PANTHER" id="PTHR14324:SF3">
    <property type="entry name" value="CONDENSIN-2 COMPLEX SUBUNIT H2"/>
    <property type="match status" value="1"/>
</dbReference>
<evidence type="ECO:0000313" key="2">
    <source>
        <dbReference type="EMBL" id="GFH28506.1"/>
    </source>
</evidence>
<reference evidence="2 3" key="1">
    <citation type="submission" date="2020-02" db="EMBL/GenBank/DDBJ databases">
        <title>Draft genome sequence of Haematococcus lacustris strain NIES-144.</title>
        <authorList>
            <person name="Morimoto D."/>
            <person name="Nakagawa S."/>
            <person name="Yoshida T."/>
            <person name="Sawayama S."/>
        </authorList>
    </citation>
    <scope>NUCLEOTIDE SEQUENCE [LARGE SCALE GENOMIC DNA]</scope>
    <source>
        <strain evidence="2 3">NIES-144</strain>
    </source>
</reference>
<dbReference type="InterPro" id="IPR031739">
    <property type="entry name" value="Ncaph2"/>
</dbReference>
<name>A0A6A0A7J8_HAELA</name>
<dbReference type="PANTHER" id="PTHR14324">
    <property type="entry name" value="CONDENSIN-2 COMPLEX SUBUNIT H2"/>
    <property type="match status" value="1"/>
</dbReference>
<dbReference type="EMBL" id="BLLF01003906">
    <property type="protein sequence ID" value="GFH28506.1"/>
    <property type="molecule type" value="Genomic_DNA"/>
</dbReference>
<dbReference type="InterPro" id="IPR009378">
    <property type="entry name" value="H2_N"/>
</dbReference>
<keyword evidence="3" id="KW-1185">Reference proteome</keyword>
<dbReference type="GO" id="GO:0000796">
    <property type="term" value="C:condensin complex"/>
    <property type="evidence" value="ECO:0007669"/>
    <property type="project" value="TreeGrafter"/>
</dbReference>
<sequence>MADFDLEGGLRDSKFSHLLRPIRDLADNWGIDIANDLEEYLAHLSSTAFAFEQTGPYLDFAEAALLIQSSACVYSKKVEYLHTL</sequence>
<accession>A0A6A0A7J8</accession>
<dbReference type="AlphaFoldDB" id="A0A6A0A7J8"/>